<dbReference type="Pfam" id="PF01408">
    <property type="entry name" value="GFO_IDH_MocA"/>
    <property type="match status" value="1"/>
</dbReference>
<proteinExistence type="predicted"/>
<feature type="domain" description="GFO/IDH/MocA-like oxidoreductase" evidence="2">
    <location>
        <begin position="128"/>
        <end position="249"/>
    </location>
</feature>
<dbReference type="Gene3D" id="3.40.50.720">
    <property type="entry name" value="NAD(P)-binding Rossmann-like Domain"/>
    <property type="match status" value="1"/>
</dbReference>
<dbReference type="SUPFAM" id="SSF51735">
    <property type="entry name" value="NAD(P)-binding Rossmann-fold domains"/>
    <property type="match status" value="1"/>
</dbReference>
<organism evidence="3 4">
    <name type="scientific">Neobacillus cucumis</name>
    <dbReference type="NCBI Taxonomy" id="1740721"/>
    <lineage>
        <taxon>Bacteria</taxon>
        <taxon>Bacillati</taxon>
        <taxon>Bacillota</taxon>
        <taxon>Bacilli</taxon>
        <taxon>Bacillales</taxon>
        <taxon>Bacillaceae</taxon>
        <taxon>Neobacillus</taxon>
    </lineage>
</organism>
<reference evidence="3 4" key="1">
    <citation type="submission" date="2017-11" db="EMBL/GenBank/DDBJ databases">
        <title>Comparitive Functional Genomics of Dry Heat Resistant strains isolated from the Viking Spacecraft.</title>
        <authorList>
            <person name="Seuylemezian A."/>
            <person name="Cooper K."/>
            <person name="Vaishampayan P."/>
        </authorList>
    </citation>
    <scope>NUCLEOTIDE SEQUENCE [LARGE SCALE GENOMIC DNA]</scope>
    <source>
        <strain evidence="3 4">V32-6</strain>
    </source>
</reference>
<dbReference type="SUPFAM" id="SSF55347">
    <property type="entry name" value="Glyceraldehyde-3-phosphate dehydrogenase-like, C-terminal domain"/>
    <property type="match status" value="1"/>
</dbReference>
<feature type="domain" description="Gfo/Idh/MocA-like oxidoreductase N-terminal" evidence="1">
    <location>
        <begin position="13"/>
        <end position="118"/>
    </location>
</feature>
<gene>
    <name evidence="3" type="ORF">CVD27_02120</name>
</gene>
<name>A0A2N5HVV8_9BACI</name>
<dbReference type="InterPro" id="IPR051450">
    <property type="entry name" value="Gfo/Idh/MocA_Oxidoreductases"/>
</dbReference>
<dbReference type="PANTHER" id="PTHR43377:SF1">
    <property type="entry name" value="BILIVERDIN REDUCTASE A"/>
    <property type="match status" value="1"/>
</dbReference>
<accession>A0A2N5HVV8</accession>
<dbReference type="EMBL" id="PGVE01000012">
    <property type="protein sequence ID" value="PLS09654.1"/>
    <property type="molecule type" value="Genomic_DNA"/>
</dbReference>
<dbReference type="GO" id="GO:0000166">
    <property type="term" value="F:nucleotide binding"/>
    <property type="evidence" value="ECO:0007669"/>
    <property type="project" value="InterPro"/>
</dbReference>
<dbReference type="PANTHER" id="PTHR43377">
    <property type="entry name" value="BILIVERDIN REDUCTASE A"/>
    <property type="match status" value="1"/>
</dbReference>
<dbReference type="InterPro" id="IPR000683">
    <property type="entry name" value="Gfo/Idh/MocA-like_OxRdtase_N"/>
</dbReference>
<protein>
    <submittedName>
        <fullName evidence="3">Gfo/Idh/MocA family oxidoreductase</fullName>
    </submittedName>
</protein>
<dbReference type="Proteomes" id="UP000234950">
    <property type="component" value="Unassembled WGS sequence"/>
</dbReference>
<dbReference type="InterPro" id="IPR036291">
    <property type="entry name" value="NAD(P)-bd_dom_sf"/>
</dbReference>
<dbReference type="Gene3D" id="3.30.360.10">
    <property type="entry name" value="Dihydrodipicolinate Reductase, domain 2"/>
    <property type="match status" value="1"/>
</dbReference>
<dbReference type="Pfam" id="PF22725">
    <property type="entry name" value="GFO_IDH_MocA_C3"/>
    <property type="match status" value="1"/>
</dbReference>
<comment type="caution">
    <text evidence="3">The sequence shown here is derived from an EMBL/GenBank/DDBJ whole genome shotgun (WGS) entry which is preliminary data.</text>
</comment>
<dbReference type="OrthoDB" id="9815825at2"/>
<evidence type="ECO:0000259" key="2">
    <source>
        <dbReference type="Pfam" id="PF22725"/>
    </source>
</evidence>
<keyword evidence="4" id="KW-1185">Reference proteome</keyword>
<dbReference type="InterPro" id="IPR055170">
    <property type="entry name" value="GFO_IDH_MocA-like_dom"/>
</dbReference>
<evidence type="ECO:0000313" key="4">
    <source>
        <dbReference type="Proteomes" id="UP000234950"/>
    </source>
</evidence>
<sequence length="325" mass="35734">MKVGIISFAHGHANSYADALTKIDGVQLVGIADEDENRGTNAALRYQSQYFSRYQELLEQDLDAVIITSENSKHREHVVAAAKAGKHILCEKPIASKLEDAKEMIEVCKQNQVILQTAFPVRFNSAILRAKKIIDNGDLGQILAIKGTNRGTNPGGWFVDPNLSGGGAVIDHTVHVVDIMRWFMGSEPREVYAEIDHSISSYLIDDCGILTIEFDNDVFSTLDCSWSRNETYPTWGDVTLEIIGSEGTLKVDAFAQKLDVYDKSGANWNFWGDDMDFGLISDFLNSVSTGKDPSITGTDGLKALEVALAAYESAAKRQPVKLIKI</sequence>
<dbReference type="RefSeq" id="WP_101646236.1">
    <property type="nucleotide sequence ID" value="NZ_PGVE01000012.1"/>
</dbReference>
<evidence type="ECO:0000313" key="3">
    <source>
        <dbReference type="EMBL" id="PLS09654.1"/>
    </source>
</evidence>
<evidence type="ECO:0000259" key="1">
    <source>
        <dbReference type="Pfam" id="PF01408"/>
    </source>
</evidence>
<dbReference type="AlphaFoldDB" id="A0A2N5HVV8"/>